<comment type="caution">
    <text evidence="1">The sequence shown here is derived from an EMBL/GenBank/DDBJ whole genome shotgun (WGS) entry which is preliminary data.</text>
</comment>
<reference evidence="1" key="1">
    <citation type="journal article" date="2015" name="Nature">
        <title>Complex archaea that bridge the gap between prokaryotes and eukaryotes.</title>
        <authorList>
            <person name="Spang A."/>
            <person name="Saw J.H."/>
            <person name="Jorgensen S.L."/>
            <person name="Zaremba-Niedzwiedzka K."/>
            <person name="Martijn J."/>
            <person name="Lind A.E."/>
            <person name="van Eijk R."/>
            <person name="Schleper C."/>
            <person name="Guy L."/>
            <person name="Ettema T.J."/>
        </authorList>
    </citation>
    <scope>NUCLEOTIDE SEQUENCE</scope>
</reference>
<sequence length="110" mass="12518">MSQDDVTCAKCDKPCGYDDSKAIWFGSDRRGDYHAAICGQCKMNLISRFSAFFGLEGSSSDEYGLDIEWHQVAKILSAIKQDYAMRLSYLVPDRELYERTKTISTPIEEE</sequence>
<dbReference type="AlphaFoldDB" id="A0A0F9RLY7"/>
<name>A0A0F9RLY7_9ZZZZ</name>
<dbReference type="EMBL" id="LAZR01001096">
    <property type="protein sequence ID" value="KKN50772.1"/>
    <property type="molecule type" value="Genomic_DNA"/>
</dbReference>
<proteinExistence type="predicted"/>
<organism evidence="1">
    <name type="scientific">marine sediment metagenome</name>
    <dbReference type="NCBI Taxonomy" id="412755"/>
    <lineage>
        <taxon>unclassified sequences</taxon>
        <taxon>metagenomes</taxon>
        <taxon>ecological metagenomes</taxon>
    </lineage>
</organism>
<gene>
    <name evidence="1" type="ORF">LCGC14_0629420</name>
</gene>
<evidence type="ECO:0000313" key="1">
    <source>
        <dbReference type="EMBL" id="KKN50772.1"/>
    </source>
</evidence>
<protein>
    <submittedName>
        <fullName evidence="1">Uncharacterized protein</fullName>
    </submittedName>
</protein>
<accession>A0A0F9RLY7</accession>